<dbReference type="GO" id="GO:0005524">
    <property type="term" value="F:ATP binding"/>
    <property type="evidence" value="ECO:0007669"/>
    <property type="project" value="UniProtKB-KW"/>
</dbReference>
<protein>
    <submittedName>
        <fullName evidence="5">Putative DNA primase/helicase</fullName>
    </submittedName>
</protein>
<dbReference type="PANTHER" id="PTHR35372">
    <property type="entry name" value="ATP BINDING PROTEIN-RELATED"/>
    <property type="match status" value="1"/>
</dbReference>
<dbReference type="PROSITE" id="PS51206">
    <property type="entry name" value="SF3_HELICASE_1"/>
    <property type="match status" value="1"/>
</dbReference>
<evidence type="ECO:0000256" key="3">
    <source>
        <dbReference type="ARBA" id="ARBA00022840"/>
    </source>
</evidence>
<dbReference type="AlphaFoldDB" id="A0A561SGU0"/>
<dbReference type="EMBL" id="VIWV01000002">
    <property type="protein sequence ID" value="TWF74080.1"/>
    <property type="molecule type" value="Genomic_DNA"/>
</dbReference>
<evidence type="ECO:0000256" key="2">
    <source>
        <dbReference type="ARBA" id="ARBA00022801"/>
    </source>
</evidence>
<dbReference type="GO" id="GO:0004386">
    <property type="term" value="F:helicase activity"/>
    <property type="evidence" value="ECO:0007669"/>
    <property type="project" value="UniProtKB-KW"/>
</dbReference>
<dbReference type="InterPro" id="IPR014015">
    <property type="entry name" value="Helicase_SF3_DNA-vir"/>
</dbReference>
<keyword evidence="1" id="KW-0547">Nucleotide-binding</keyword>
<evidence type="ECO:0000256" key="1">
    <source>
        <dbReference type="ARBA" id="ARBA00022741"/>
    </source>
</evidence>
<keyword evidence="6" id="KW-1185">Reference proteome</keyword>
<accession>A0A561SGU0</accession>
<comment type="caution">
    <text evidence="5">The sequence shown here is derived from an EMBL/GenBank/DDBJ whole genome shotgun (WGS) entry which is preliminary data.</text>
</comment>
<dbReference type="InterPro" id="IPR006500">
    <property type="entry name" value="Helicase_put_C_phage/plasmid"/>
</dbReference>
<dbReference type="PANTHER" id="PTHR35372:SF2">
    <property type="entry name" value="SF3 HELICASE DOMAIN-CONTAINING PROTEIN"/>
    <property type="match status" value="1"/>
</dbReference>
<reference evidence="5 6" key="1">
    <citation type="submission" date="2019-06" db="EMBL/GenBank/DDBJ databases">
        <title>Sequencing the genomes of 1000 actinobacteria strains.</title>
        <authorList>
            <person name="Klenk H.-P."/>
        </authorList>
    </citation>
    <scope>NUCLEOTIDE SEQUENCE [LARGE SCALE GENOMIC DNA]</scope>
    <source>
        <strain evidence="5 6">DSM 41695</strain>
    </source>
</reference>
<dbReference type="OrthoDB" id="9763644at2"/>
<dbReference type="InterPro" id="IPR014818">
    <property type="entry name" value="Phage/plasmid_primase_P4_C"/>
</dbReference>
<dbReference type="Pfam" id="PF08706">
    <property type="entry name" value="D5_N"/>
    <property type="match status" value="1"/>
</dbReference>
<keyword evidence="3" id="KW-0067">ATP-binding</keyword>
<gene>
    <name evidence="5" type="ORF">FHX78_12112</name>
</gene>
<evidence type="ECO:0000313" key="6">
    <source>
        <dbReference type="Proteomes" id="UP000316603"/>
    </source>
</evidence>
<keyword evidence="2" id="KW-0378">Hydrolase</keyword>
<dbReference type="InterPro" id="IPR051620">
    <property type="entry name" value="ORF904-like_C"/>
</dbReference>
<organism evidence="5 6">
    <name type="scientific">Streptomyces capillispiralis</name>
    <dbReference type="NCBI Taxonomy" id="68182"/>
    <lineage>
        <taxon>Bacteria</taxon>
        <taxon>Bacillati</taxon>
        <taxon>Actinomycetota</taxon>
        <taxon>Actinomycetes</taxon>
        <taxon>Kitasatosporales</taxon>
        <taxon>Streptomycetaceae</taxon>
        <taxon>Streptomyces</taxon>
    </lineage>
</organism>
<feature type="domain" description="SF3 helicase" evidence="4">
    <location>
        <begin position="184"/>
        <end position="343"/>
    </location>
</feature>
<dbReference type="SMART" id="SM00885">
    <property type="entry name" value="D5_N"/>
    <property type="match status" value="1"/>
</dbReference>
<proteinExistence type="predicted"/>
<dbReference type="NCBIfam" id="TIGR01613">
    <property type="entry name" value="primase_Cterm"/>
    <property type="match status" value="1"/>
</dbReference>
<sequence>MAADSAAGAASVSGTLRPVTLTDRGNAQLFATRHRRRFRHVRGLGWFAWDRTHWRQSGAREAALWAAGEMAEDIVERDPLGAFSPEELAEHKRYSLSTYGLRALLAQASAAPTLMVAPGALDAEPYELCTPAGVVDLRTGALRAAEPLTDLHSRVTAVAPDLRGTPRWHQFLDDAFGSDPDGRATISYVQLMLGYSITGLVGARVLPFLHGPGNNGKSVLETVMRVLGDYADAASPGFLMERGHGSNRCMEAAELRGRRLIVCSEIRANDRIDEAEVRALTDGSRLTGRRIRTECFSFTPTHHLWLLGDHTPEAAVGGPAFLRRMRLIPTQRTVAPALGNDHLVEDLVEHEGAGIIQWLIEGARRYLASQPARVFAARVRQEAGLPPAPR</sequence>
<dbReference type="Proteomes" id="UP000316603">
    <property type="component" value="Unassembled WGS sequence"/>
</dbReference>
<evidence type="ECO:0000313" key="5">
    <source>
        <dbReference type="EMBL" id="TWF74080.1"/>
    </source>
</evidence>
<evidence type="ECO:0000259" key="4">
    <source>
        <dbReference type="PROSITE" id="PS51206"/>
    </source>
</evidence>
<name>A0A561SGU0_9ACTN</name>
<keyword evidence="5" id="KW-0347">Helicase</keyword>
<dbReference type="GO" id="GO:0016787">
    <property type="term" value="F:hydrolase activity"/>
    <property type="evidence" value="ECO:0007669"/>
    <property type="project" value="UniProtKB-KW"/>
</dbReference>